<dbReference type="EMBL" id="KK583192">
    <property type="protein sequence ID" value="KDO33841.1"/>
    <property type="molecule type" value="Genomic_DNA"/>
</dbReference>
<dbReference type="AlphaFoldDB" id="A0A067D558"/>
<dbReference type="STRING" id="695850.A0A067D558"/>
<dbReference type="SUPFAM" id="SSF53383">
    <property type="entry name" value="PLP-dependent transferases"/>
    <property type="match status" value="1"/>
</dbReference>
<dbReference type="Proteomes" id="UP000030745">
    <property type="component" value="Unassembled WGS sequence"/>
</dbReference>
<dbReference type="InterPro" id="IPR015422">
    <property type="entry name" value="PyrdxlP-dep_Trfase_small"/>
</dbReference>
<evidence type="ECO:0000313" key="3">
    <source>
        <dbReference type="EMBL" id="KDO33841.1"/>
    </source>
</evidence>
<dbReference type="InterPro" id="IPR015421">
    <property type="entry name" value="PyrdxlP-dep_Trfase_major"/>
</dbReference>
<protein>
    <recommendedName>
        <fullName evidence="2">Aminotransferase class V domain-containing protein</fullName>
    </recommendedName>
</protein>
<keyword evidence="1" id="KW-0663">Pyridoxal phosphate</keyword>
<dbReference type="VEuPathDB" id="FungiDB:SPRG_01720"/>
<dbReference type="RefSeq" id="XP_012195477.1">
    <property type="nucleotide sequence ID" value="XM_012340087.1"/>
</dbReference>
<dbReference type="GeneID" id="24124301"/>
<evidence type="ECO:0000256" key="1">
    <source>
        <dbReference type="ARBA" id="ARBA00022898"/>
    </source>
</evidence>
<evidence type="ECO:0000259" key="2">
    <source>
        <dbReference type="Pfam" id="PF00266"/>
    </source>
</evidence>
<organism evidence="3 4">
    <name type="scientific">Saprolegnia parasitica (strain CBS 223.65)</name>
    <dbReference type="NCBI Taxonomy" id="695850"/>
    <lineage>
        <taxon>Eukaryota</taxon>
        <taxon>Sar</taxon>
        <taxon>Stramenopiles</taxon>
        <taxon>Oomycota</taxon>
        <taxon>Saprolegniomycetes</taxon>
        <taxon>Saprolegniales</taxon>
        <taxon>Saprolegniaceae</taxon>
        <taxon>Saprolegnia</taxon>
    </lineage>
</organism>
<gene>
    <name evidence="3" type="ORF">SPRG_01720</name>
</gene>
<dbReference type="PANTHER" id="PTHR43092:SF2">
    <property type="entry name" value="HERCYNYLCYSTEINE SULFOXIDE LYASE"/>
    <property type="match status" value="1"/>
</dbReference>
<feature type="domain" description="Aminotransferase class V" evidence="2">
    <location>
        <begin position="119"/>
        <end position="352"/>
    </location>
</feature>
<reference evidence="3 4" key="1">
    <citation type="journal article" date="2013" name="PLoS Genet.">
        <title>Distinctive expansion of potential virulence genes in the genome of the oomycete fish pathogen Saprolegnia parasitica.</title>
        <authorList>
            <person name="Jiang R.H."/>
            <person name="de Bruijn I."/>
            <person name="Haas B.J."/>
            <person name="Belmonte R."/>
            <person name="Lobach L."/>
            <person name="Christie J."/>
            <person name="van den Ackerveken G."/>
            <person name="Bottin A."/>
            <person name="Bulone V."/>
            <person name="Diaz-Moreno S.M."/>
            <person name="Dumas B."/>
            <person name="Fan L."/>
            <person name="Gaulin E."/>
            <person name="Govers F."/>
            <person name="Grenville-Briggs L.J."/>
            <person name="Horner N.R."/>
            <person name="Levin J.Z."/>
            <person name="Mammella M."/>
            <person name="Meijer H.J."/>
            <person name="Morris P."/>
            <person name="Nusbaum C."/>
            <person name="Oome S."/>
            <person name="Phillips A.J."/>
            <person name="van Rooyen D."/>
            <person name="Rzeszutek E."/>
            <person name="Saraiva M."/>
            <person name="Secombes C.J."/>
            <person name="Seidl M.F."/>
            <person name="Snel B."/>
            <person name="Stassen J.H."/>
            <person name="Sykes S."/>
            <person name="Tripathy S."/>
            <person name="van den Berg H."/>
            <person name="Vega-Arreguin J.C."/>
            <person name="Wawra S."/>
            <person name="Young S.K."/>
            <person name="Zeng Q."/>
            <person name="Dieguez-Uribeondo J."/>
            <person name="Russ C."/>
            <person name="Tyler B.M."/>
            <person name="van West P."/>
        </authorList>
    </citation>
    <scope>NUCLEOTIDE SEQUENCE [LARGE SCALE GENOMIC DNA]</scope>
    <source>
        <strain evidence="3 4">CBS 223.65</strain>
    </source>
</reference>
<feature type="non-terminal residue" evidence="3">
    <location>
        <position position="1"/>
    </location>
</feature>
<dbReference type="Gene3D" id="3.40.640.10">
    <property type="entry name" value="Type I PLP-dependent aspartate aminotransferase-like (Major domain)"/>
    <property type="match status" value="1"/>
</dbReference>
<dbReference type="PANTHER" id="PTHR43092">
    <property type="entry name" value="L-CYSTEINE DESULFHYDRASE"/>
    <property type="match status" value="1"/>
</dbReference>
<dbReference type="InterPro" id="IPR015424">
    <property type="entry name" value="PyrdxlP-dep_Trfase"/>
</dbReference>
<dbReference type="InterPro" id="IPR000192">
    <property type="entry name" value="Aminotrans_V_dom"/>
</dbReference>
<accession>A0A067D558</accession>
<dbReference type="OMA" id="VCIFDVV"/>
<evidence type="ECO:0000313" key="4">
    <source>
        <dbReference type="Proteomes" id="UP000030745"/>
    </source>
</evidence>
<keyword evidence="4" id="KW-1185">Reference proteome</keyword>
<sequence length="449" mass="49079">MSHLRPWIRAARRSYSVKATGYTAMGSFHTPSIDDIFEQGAIELPVVMDDHGPPTAFGTPMRQHFFLDPAWTFINHGAFGASLRPGMAAAQQWRELAERQPLKFYDRELFFYLVHAIQALASALHAPPKDVVLLPNATSGLNAVIQSMAATMQPGDSIYSLDVAYGAVKKLLHQVCAEKQLVHASHALSFADAHDDDAIIARIAETLPASGCRLVVMDHITSNTATVLPVQRITELCHARGIPVLLDGAHGLLNLPLDLSAIGADFYVGNCHKWLSAPKGAAFLHVAPHYQSIIRPQVQSHGMDDGFQSTFLWTGLQDYASLLALPACLSFWASHNVEAVRAYMHTTAADAATELTRHWQLPPARDVPSHKQCSMRLVALPPRVFGTSSTPTSVDAKLVQDSLHFLHAIEVPVKCIEGHLYVRLSAHVYNTTSNYARLADVVRSASVSV</sequence>
<name>A0A067D558_SAPPC</name>
<dbReference type="OrthoDB" id="5978656at2759"/>
<dbReference type="Gene3D" id="3.90.1150.10">
    <property type="entry name" value="Aspartate Aminotransferase, domain 1"/>
    <property type="match status" value="1"/>
</dbReference>
<dbReference type="Pfam" id="PF00266">
    <property type="entry name" value="Aminotran_5"/>
    <property type="match status" value="1"/>
</dbReference>
<dbReference type="KEGG" id="spar:SPRG_01720"/>
<proteinExistence type="predicted"/>